<gene>
    <name evidence="2" type="ORF">BDP55DRAFT_699171</name>
</gene>
<evidence type="ECO:0000313" key="2">
    <source>
        <dbReference type="EMBL" id="KAK1657157.1"/>
    </source>
</evidence>
<sequence length="346" mass="38193">MVRERASVGLAQPADFCYDAIDQIVAHTLDPHTTLVTLTVLAKGLRSDVAEWDIQEHRLTLLYNYWTSFEGKTRQDVLGIGELYHPFRLLRHRRGEDVSWEPAAKIRADAPDVLIDYCCNVNDGGVNAALFGSMARMEAYSEVKNQAEEIRSQAAALTIARRPAKRIGDSVAEPAKSPIKKYRRSSRHGSTPGTPHPLPGLSVSKRRQSQAPNGDIQPQPTPRSAVSTTRRLSFPTHDTENAGASPSPALRPLSPRNSTREASVEPATSIDAQNLRTTVDGRTMLWFMDDYTVADMQKVCRFVDEHCTGKLRSPLYSGGDWDGQAASGRWENVFAVSPLGRSGKQV</sequence>
<evidence type="ECO:0000313" key="3">
    <source>
        <dbReference type="Proteomes" id="UP001224890"/>
    </source>
</evidence>
<dbReference type="AlphaFoldDB" id="A0AAJ0A8W5"/>
<dbReference type="GeneID" id="85462391"/>
<evidence type="ECO:0000256" key="1">
    <source>
        <dbReference type="SAM" id="MobiDB-lite"/>
    </source>
</evidence>
<feature type="region of interest" description="Disordered" evidence="1">
    <location>
        <begin position="167"/>
        <end position="269"/>
    </location>
</feature>
<feature type="compositionally biased region" description="Low complexity" evidence="1">
    <location>
        <begin position="244"/>
        <end position="257"/>
    </location>
</feature>
<proteinExistence type="predicted"/>
<dbReference type="EMBL" id="JAHMHR010000102">
    <property type="protein sequence ID" value="KAK1657157.1"/>
    <property type="molecule type" value="Genomic_DNA"/>
</dbReference>
<protein>
    <submittedName>
        <fullName evidence="2">Uncharacterized protein</fullName>
    </submittedName>
</protein>
<keyword evidence="3" id="KW-1185">Reference proteome</keyword>
<feature type="compositionally biased region" description="Polar residues" evidence="1">
    <location>
        <begin position="209"/>
        <end position="231"/>
    </location>
</feature>
<comment type="caution">
    <text evidence="2">The sequence shown here is derived from an EMBL/GenBank/DDBJ whole genome shotgun (WGS) entry which is preliminary data.</text>
</comment>
<reference evidence="2" key="1">
    <citation type="submission" date="2021-06" db="EMBL/GenBank/DDBJ databases">
        <title>Comparative genomics, transcriptomics and evolutionary studies reveal genomic signatures of adaptation to plant cell wall in hemibiotrophic fungi.</title>
        <authorList>
            <consortium name="DOE Joint Genome Institute"/>
            <person name="Baroncelli R."/>
            <person name="Diaz J.F."/>
            <person name="Benocci T."/>
            <person name="Peng M."/>
            <person name="Battaglia E."/>
            <person name="Haridas S."/>
            <person name="Andreopoulos W."/>
            <person name="Labutti K."/>
            <person name="Pangilinan J."/>
            <person name="Floch G.L."/>
            <person name="Makela M.R."/>
            <person name="Henrissat B."/>
            <person name="Grigoriev I.V."/>
            <person name="Crouch J.A."/>
            <person name="De Vries R.P."/>
            <person name="Sukno S.A."/>
            <person name="Thon M.R."/>
        </authorList>
    </citation>
    <scope>NUCLEOTIDE SEQUENCE</scope>
    <source>
        <strain evidence="2">CBS 193.32</strain>
    </source>
</reference>
<dbReference type="RefSeq" id="XP_060421921.1">
    <property type="nucleotide sequence ID" value="XM_060577865.1"/>
</dbReference>
<dbReference type="Proteomes" id="UP001224890">
    <property type="component" value="Unassembled WGS sequence"/>
</dbReference>
<feature type="compositionally biased region" description="Basic residues" evidence="1">
    <location>
        <begin position="178"/>
        <end position="187"/>
    </location>
</feature>
<accession>A0AAJ0A8W5</accession>
<name>A0AAJ0A8W5_9PEZI</name>
<organism evidence="2 3">
    <name type="scientific">Colletotrichum godetiae</name>
    <dbReference type="NCBI Taxonomy" id="1209918"/>
    <lineage>
        <taxon>Eukaryota</taxon>
        <taxon>Fungi</taxon>
        <taxon>Dikarya</taxon>
        <taxon>Ascomycota</taxon>
        <taxon>Pezizomycotina</taxon>
        <taxon>Sordariomycetes</taxon>
        <taxon>Hypocreomycetidae</taxon>
        <taxon>Glomerellales</taxon>
        <taxon>Glomerellaceae</taxon>
        <taxon>Colletotrichum</taxon>
        <taxon>Colletotrichum acutatum species complex</taxon>
    </lineage>
</organism>